<dbReference type="InterPro" id="IPR006311">
    <property type="entry name" value="TAT_signal"/>
</dbReference>
<dbReference type="InterPro" id="IPR012368">
    <property type="entry name" value="OxRdtase_Mopterin-bd_su_IorB"/>
</dbReference>
<evidence type="ECO:0000259" key="1">
    <source>
        <dbReference type="SMART" id="SM01008"/>
    </source>
</evidence>
<dbReference type="InterPro" id="IPR008274">
    <property type="entry name" value="AldOxase/xan_DH_MoCoBD1"/>
</dbReference>
<dbReference type="InterPro" id="IPR046867">
    <property type="entry name" value="AldOxase/xan_DH_MoCoBD2"/>
</dbReference>
<protein>
    <submittedName>
        <fullName evidence="2">Xanthine dehydrogenase family protein molybdopterin-binding subunit</fullName>
    </submittedName>
</protein>
<dbReference type="InterPro" id="IPR037165">
    <property type="entry name" value="AldOxase/xan_DH_Mopterin-bd_sf"/>
</dbReference>
<name>A0A4S3M3H4_9FLAO</name>
<dbReference type="PANTHER" id="PTHR47495:SF1">
    <property type="entry name" value="BLL3820 PROTEIN"/>
    <property type="match status" value="1"/>
</dbReference>
<reference evidence="2 3" key="1">
    <citation type="submission" date="2019-04" db="EMBL/GenBank/DDBJ databases">
        <title>Draft genome sequence of Robertkochia marina CC-AMO-30D.</title>
        <authorList>
            <person name="Hameed A."/>
            <person name="Lin S.-Y."/>
            <person name="Shahina M."/>
            <person name="Lai W.-A."/>
            <person name="Young C.-C."/>
        </authorList>
    </citation>
    <scope>NUCLEOTIDE SEQUENCE [LARGE SCALE GENOMIC DNA]</scope>
    <source>
        <strain evidence="2 3">CC-AMO-30D</strain>
    </source>
</reference>
<gene>
    <name evidence="2" type="ORF">E7Z59_02650</name>
</gene>
<dbReference type="Pfam" id="PF02738">
    <property type="entry name" value="MoCoBD_1"/>
    <property type="match status" value="1"/>
</dbReference>
<dbReference type="Gene3D" id="3.90.1170.50">
    <property type="entry name" value="Aldehyde oxidase/xanthine dehydrogenase, a/b hammerhead"/>
    <property type="match status" value="1"/>
</dbReference>
<proteinExistence type="predicted"/>
<dbReference type="SMART" id="SM01008">
    <property type="entry name" value="Ald_Xan_dh_C"/>
    <property type="match status" value="1"/>
</dbReference>
<keyword evidence="3" id="KW-1185">Reference proteome</keyword>
<dbReference type="GO" id="GO:0016491">
    <property type="term" value="F:oxidoreductase activity"/>
    <property type="evidence" value="ECO:0007669"/>
    <property type="project" value="InterPro"/>
</dbReference>
<comment type="caution">
    <text evidence="2">The sequence shown here is derived from an EMBL/GenBank/DDBJ whole genome shotgun (WGS) entry which is preliminary data.</text>
</comment>
<dbReference type="PIRSF" id="PIRSF036389">
    <property type="entry name" value="IOR_B"/>
    <property type="match status" value="1"/>
</dbReference>
<dbReference type="Gene3D" id="3.30.365.10">
    <property type="entry name" value="Aldehyde oxidase/xanthine dehydrogenase, molybdopterin binding domain"/>
    <property type="match status" value="4"/>
</dbReference>
<feature type="domain" description="Aldehyde oxidase/xanthine dehydrogenase a/b hammerhead" evidence="1">
    <location>
        <begin position="205"/>
        <end position="285"/>
    </location>
</feature>
<accession>A0A4S3M3H4</accession>
<dbReference type="PANTHER" id="PTHR47495">
    <property type="entry name" value="ALDEHYDE DEHYDROGENASE"/>
    <property type="match status" value="1"/>
</dbReference>
<dbReference type="Proteomes" id="UP000305939">
    <property type="component" value="Unassembled WGS sequence"/>
</dbReference>
<dbReference type="AlphaFoldDB" id="A0A4S3M3H4"/>
<evidence type="ECO:0000313" key="2">
    <source>
        <dbReference type="EMBL" id="THD69249.1"/>
    </source>
</evidence>
<dbReference type="EMBL" id="SSMC01000001">
    <property type="protein sequence ID" value="THD69249.1"/>
    <property type="molecule type" value="Genomic_DNA"/>
</dbReference>
<dbReference type="InterPro" id="IPR052516">
    <property type="entry name" value="N-heterocyclic_Hydroxylase"/>
</dbReference>
<dbReference type="RefSeq" id="WP_136334739.1">
    <property type="nucleotide sequence ID" value="NZ_QXMP01000001.1"/>
</dbReference>
<dbReference type="SUPFAM" id="SSF56003">
    <property type="entry name" value="Molybdenum cofactor-binding domain"/>
    <property type="match status" value="2"/>
</dbReference>
<dbReference type="InterPro" id="IPR000674">
    <property type="entry name" value="Ald_Oxase/Xan_DH_a/b"/>
</dbReference>
<dbReference type="Pfam" id="PF20256">
    <property type="entry name" value="MoCoBD_2"/>
    <property type="match status" value="2"/>
</dbReference>
<evidence type="ECO:0000313" key="3">
    <source>
        <dbReference type="Proteomes" id="UP000305939"/>
    </source>
</evidence>
<dbReference type="PROSITE" id="PS51318">
    <property type="entry name" value="TAT"/>
    <property type="match status" value="1"/>
</dbReference>
<sequence length="724" mass="79170">MSTRRSFLKQAGSITIGFSILGPIACTTDNKDLALAEMPQPLTDPERIDSWIRLLEDGRIQVITGKMELGQGLSTAILQVAAEELNTSFNQLSLQLAETGVTPDEGITAGSRSMETSAMSVRQAAACLRETFFGLVVEEYETSVDNLEIENGNVLVKGVALPFTEILKSKNIEKAVFEPKELYGKTRRAFVGHPMHRPDLEKMVRGEAFYVQDLRFPGMVHARVIRTPAYNAVLAEVPEAEVADMPGFVKLVRNGTFLAVVAEKEFQAVQLQRALGGKVTWEVGEPLEQPEDIKAFIKSLPQDSNTDEDRGAYEEVAEGAAITHKASYSKPYIMHAANGPSCAVALFEEGVLHIWCHSQGVYPLRETIAKMVDLPLEKVHIKGVPGSGCYGHNPADDVAGEAALIAKEIPGKHVRLQWMRNEEHAWEPYGTAMVMEHEAVLSENGKIKGWNYELWSDAHSTRPTSGDPANLLPGRFLEPSFGTPGQGWRGGAIRNAPPIYTTNAFRLTSHIFQGPLRVSALRSLGAYANVFSIECFMDELAEKAGQDPFTFRLRHLEDKRAISCLGRLKLNVSEVSPEKGQGLGIGFARYKNSAAYCAVAALVEVTDGNPVVKKMWAVIDAGECINPDGLKNQTEGGMIQSASWTLKEAVKWNDTHISSIDWQSYPILRFQEIPKVEVEVVDRPETPPLGAGEAAQGPAAAAVVNAIYNATGVRVRDLPVGRVN</sequence>
<organism evidence="2 3">
    <name type="scientific">Robertkochia marina</name>
    <dbReference type="NCBI Taxonomy" id="1227945"/>
    <lineage>
        <taxon>Bacteria</taxon>
        <taxon>Pseudomonadati</taxon>
        <taxon>Bacteroidota</taxon>
        <taxon>Flavobacteriia</taxon>
        <taxon>Flavobacteriales</taxon>
        <taxon>Flavobacteriaceae</taxon>
        <taxon>Robertkochia</taxon>
    </lineage>
</organism>
<dbReference type="OrthoDB" id="9767994at2"/>